<dbReference type="Proteomes" id="UP001597493">
    <property type="component" value="Unassembled WGS sequence"/>
</dbReference>
<sequence>MDIRRSGPEEAGEDRLRRPGQQAGTDGPEQQAGTERPERRTGTDGPEQRAGAEGMERRTGSDSPAPVPGGRSGEASAEWNRFYDAVRKHILEMEQE</sequence>
<feature type="compositionally biased region" description="Basic and acidic residues" evidence="1">
    <location>
        <begin position="1"/>
        <end position="17"/>
    </location>
</feature>
<name>A0ABW5R2C9_9BACL</name>
<proteinExistence type="predicted"/>
<dbReference type="RefSeq" id="WP_379277694.1">
    <property type="nucleotide sequence ID" value="NZ_JBHUGT010000035.1"/>
</dbReference>
<evidence type="ECO:0000313" key="3">
    <source>
        <dbReference type="Proteomes" id="UP001597493"/>
    </source>
</evidence>
<organism evidence="2 3">
    <name type="scientific">Paenibacillus thailandensis</name>
    <dbReference type="NCBI Taxonomy" id="393250"/>
    <lineage>
        <taxon>Bacteria</taxon>
        <taxon>Bacillati</taxon>
        <taxon>Bacillota</taxon>
        <taxon>Bacilli</taxon>
        <taxon>Bacillales</taxon>
        <taxon>Paenibacillaceae</taxon>
        <taxon>Paenibacillus</taxon>
    </lineage>
</organism>
<protein>
    <submittedName>
        <fullName evidence="2">Uncharacterized protein</fullName>
    </submittedName>
</protein>
<feature type="region of interest" description="Disordered" evidence="1">
    <location>
        <begin position="1"/>
        <end position="78"/>
    </location>
</feature>
<gene>
    <name evidence="2" type="ORF">ACFSW5_21420</name>
</gene>
<dbReference type="EMBL" id="JBHUMY010000032">
    <property type="protein sequence ID" value="MFD2662819.1"/>
    <property type="molecule type" value="Genomic_DNA"/>
</dbReference>
<evidence type="ECO:0000256" key="1">
    <source>
        <dbReference type="SAM" id="MobiDB-lite"/>
    </source>
</evidence>
<comment type="caution">
    <text evidence="2">The sequence shown here is derived from an EMBL/GenBank/DDBJ whole genome shotgun (WGS) entry which is preliminary data.</text>
</comment>
<evidence type="ECO:0000313" key="2">
    <source>
        <dbReference type="EMBL" id="MFD2662819.1"/>
    </source>
</evidence>
<accession>A0ABW5R2C9</accession>
<keyword evidence="3" id="KW-1185">Reference proteome</keyword>
<reference evidence="3" key="1">
    <citation type="journal article" date="2019" name="Int. J. Syst. Evol. Microbiol.">
        <title>The Global Catalogue of Microorganisms (GCM) 10K type strain sequencing project: providing services to taxonomists for standard genome sequencing and annotation.</title>
        <authorList>
            <consortium name="The Broad Institute Genomics Platform"/>
            <consortium name="The Broad Institute Genome Sequencing Center for Infectious Disease"/>
            <person name="Wu L."/>
            <person name="Ma J."/>
        </authorList>
    </citation>
    <scope>NUCLEOTIDE SEQUENCE [LARGE SCALE GENOMIC DNA]</scope>
    <source>
        <strain evidence="3">TISTR 1827</strain>
    </source>
</reference>